<protein>
    <submittedName>
        <fullName evidence="10">Outer membrane receptor proteins, mostly Fe transport</fullName>
    </submittedName>
</protein>
<dbReference type="Gene3D" id="2.40.170.20">
    <property type="entry name" value="TonB-dependent receptor, beta-barrel domain"/>
    <property type="match status" value="1"/>
</dbReference>
<keyword evidence="5 8" id="KW-0732">Signal</keyword>
<dbReference type="InterPro" id="IPR039426">
    <property type="entry name" value="TonB-dep_rcpt-like"/>
</dbReference>
<dbReference type="EMBL" id="FNUS01000001">
    <property type="protein sequence ID" value="SEF78960.1"/>
    <property type="molecule type" value="Genomic_DNA"/>
</dbReference>
<evidence type="ECO:0000256" key="6">
    <source>
        <dbReference type="ARBA" id="ARBA00023136"/>
    </source>
</evidence>
<dbReference type="InterPro" id="IPR036942">
    <property type="entry name" value="Beta-barrel_TonB_sf"/>
</dbReference>
<evidence type="ECO:0000313" key="10">
    <source>
        <dbReference type="EMBL" id="SEF78960.1"/>
    </source>
</evidence>
<keyword evidence="6" id="KW-0472">Membrane</keyword>
<evidence type="ECO:0000256" key="5">
    <source>
        <dbReference type="ARBA" id="ARBA00022729"/>
    </source>
</evidence>
<evidence type="ECO:0000256" key="2">
    <source>
        <dbReference type="ARBA" id="ARBA00022448"/>
    </source>
</evidence>
<evidence type="ECO:0000256" key="8">
    <source>
        <dbReference type="SAM" id="SignalP"/>
    </source>
</evidence>
<keyword evidence="2" id="KW-0813">Transport</keyword>
<dbReference type="InterPro" id="IPR041700">
    <property type="entry name" value="OMP_b-brl_3"/>
</dbReference>
<dbReference type="AlphaFoldDB" id="A0A1H5UVE9"/>
<feature type="signal peptide" evidence="8">
    <location>
        <begin position="1"/>
        <end position="18"/>
    </location>
</feature>
<keyword evidence="3" id="KW-1134">Transmembrane beta strand</keyword>
<feature type="chain" id="PRO_5009286597" evidence="8">
    <location>
        <begin position="19"/>
        <end position="733"/>
    </location>
</feature>
<evidence type="ECO:0000256" key="4">
    <source>
        <dbReference type="ARBA" id="ARBA00022692"/>
    </source>
</evidence>
<dbReference type="OrthoDB" id="8764943at2"/>
<keyword evidence="10" id="KW-0675">Receptor</keyword>
<dbReference type="SUPFAM" id="SSF56935">
    <property type="entry name" value="Porins"/>
    <property type="match status" value="1"/>
</dbReference>
<sequence length="733" mass="83780">MKIVITSLALLASSILFAQESAKTDSTQTKKIDEVVMTKRVFEKKADRMIFDVAHSPIAKGTTAFDLLKETPLVSSTDDATLKILGKNNALIYINGKKTNMDADSVIEMLKNMPSENLSKIEVITVPSSEFQVESNDGIINIILKKKQTDGLNGTLKLSDEQAYYNKPAASLSLNYRKGKLGANGNVYTSLYPHRQFYHLSNGNNDYKNTSVGSIDDPNVNVGGYVNLDYQLTDKQSIGLSYNTRYNWSNNSRTNLNNFSQDFTTNTTKSTNTYNVEDAHSRNNSLNLNYEIKTDDDGSKLSLNASYLNFQRLQQNTNTTTNLDTQIINRQFLQKTPQNVDNYGFQADYIQKLKKETTLSFGGNYNHTKTDNDTKFENLIPPTGEDANLSNHFVYMENISGFYGTLEKNFGEKFSGKIGTRIELTHNQGDVLDKADPYYHFTNNYTSFLPYASANYNFNKENSLSYTFSSRVRRPSFWELNPSRQYLTENNYIQNNPFMKASTYYTQELNYMYKSAYFLVLNHSYVKDDNEQIPLQKTNANGDAELRYIRTNYGDKQEYSASLGMQKTFYKGIWNMNNSFNLTHVIFKGSVNVDPITNETFPEFNINKKSTYFMLQLQNNIRLSAKKDWYLGVNYFYLSPQEIALGKLGVLQSVDLSLKKTLKDWTFMLELNDIFNTNQVTINDLQSSGYYNTVSQNNYNRSVSLKVTYNFGNKKVEKVRKTESANDAIKDRT</sequence>
<evidence type="ECO:0000256" key="3">
    <source>
        <dbReference type="ARBA" id="ARBA00022452"/>
    </source>
</evidence>
<dbReference type="PANTHER" id="PTHR30069">
    <property type="entry name" value="TONB-DEPENDENT OUTER MEMBRANE RECEPTOR"/>
    <property type="match status" value="1"/>
</dbReference>
<evidence type="ECO:0000259" key="9">
    <source>
        <dbReference type="Pfam" id="PF14905"/>
    </source>
</evidence>
<keyword evidence="11" id="KW-1185">Reference proteome</keyword>
<organism evidence="10 11">
    <name type="scientific">Halpernia humi</name>
    <dbReference type="NCBI Taxonomy" id="493375"/>
    <lineage>
        <taxon>Bacteria</taxon>
        <taxon>Pseudomonadati</taxon>
        <taxon>Bacteroidota</taxon>
        <taxon>Flavobacteriia</taxon>
        <taxon>Flavobacteriales</taxon>
        <taxon>Weeksellaceae</taxon>
        <taxon>Chryseobacterium group</taxon>
        <taxon>Halpernia</taxon>
    </lineage>
</organism>
<dbReference type="GO" id="GO:0015344">
    <property type="term" value="F:siderophore uptake transmembrane transporter activity"/>
    <property type="evidence" value="ECO:0007669"/>
    <property type="project" value="TreeGrafter"/>
</dbReference>
<dbReference type="PANTHER" id="PTHR30069:SF29">
    <property type="entry name" value="HEMOGLOBIN AND HEMOGLOBIN-HAPTOGLOBIN-BINDING PROTEIN 1-RELATED"/>
    <property type="match status" value="1"/>
</dbReference>
<dbReference type="Pfam" id="PF14905">
    <property type="entry name" value="OMP_b-brl_3"/>
    <property type="match status" value="1"/>
</dbReference>
<evidence type="ECO:0000256" key="7">
    <source>
        <dbReference type="ARBA" id="ARBA00023237"/>
    </source>
</evidence>
<evidence type="ECO:0000313" key="11">
    <source>
        <dbReference type="Proteomes" id="UP000236738"/>
    </source>
</evidence>
<dbReference type="RefSeq" id="WP_103912905.1">
    <property type="nucleotide sequence ID" value="NZ_FNUS01000001.1"/>
</dbReference>
<dbReference type="GO" id="GO:0009279">
    <property type="term" value="C:cell outer membrane"/>
    <property type="evidence" value="ECO:0007669"/>
    <property type="project" value="UniProtKB-SubCell"/>
</dbReference>
<dbReference type="Proteomes" id="UP000236738">
    <property type="component" value="Unassembled WGS sequence"/>
</dbReference>
<proteinExistence type="predicted"/>
<comment type="subcellular location">
    <subcellularLocation>
        <location evidence="1">Cell outer membrane</location>
        <topology evidence="1">Multi-pass membrane protein</topology>
    </subcellularLocation>
</comment>
<name>A0A1H5UVE9_9FLAO</name>
<keyword evidence="4" id="KW-0812">Transmembrane</keyword>
<accession>A0A1H5UVE9</accession>
<evidence type="ECO:0000256" key="1">
    <source>
        <dbReference type="ARBA" id="ARBA00004571"/>
    </source>
</evidence>
<reference evidence="11" key="1">
    <citation type="submission" date="2016-10" db="EMBL/GenBank/DDBJ databases">
        <authorList>
            <person name="Varghese N."/>
            <person name="Submissions S."/>
        </authorList>
    </citation>
    <scope>NUCLEOTIDE SEQUENCE [LARGE SCALE GENOMIC DNA]</scope>
    <source>
        <strain evidence="11">DSM 21580</strain>
    </source>
</reference>
<gene>
    <name evidence="10" type="ORF">SAMN05421847_0936</name>
</gene>
<keyword evidence="7" id="KW-0998">Cell outer membrane</keyword>
<feature type="domain" description="Outer membrane protein beta-barrel" evidence="9">
    <location>
        <begin position="293"/>
        <end position="709"/>
    </location>
</feature>
<dbReference type="GO" id="GO:0044718">
    <property type="term" value="P:siderophore transmembrane transport"/>
    <property type="evidence" value="ECO:0007669"/>
    <property type="project" value="TreeGrafter"/>
</dbReference>